<evidence type="ECO:0000313" key="5">
    <source>
        <dbReference type="EMBL" id="GAA4755673.1"/>
    </source>
</evidence>
<proteinExistence type="predicted"/>
<dbReference type="PROSITE" id="PS50893">
    <property type="entry name" value="ABC_TRANSPORTER_2"/>
    <property type="match status" value="1"/>
</dbReference>
<protein>
    <submittedName>
        <fullName evidence="5">ABC transporter ATP-binding protein</fullName>
    </submittedName>
</protein>
<dbReference type="PROSITE" id="PS00211">
    <property type="entry name" value="ABC_TRANSPORTER_1"/>
    <property type="match status" value="1"/>
</dbReference>
<keyword evidence="2" id="KW-0547">Nucleotide-binding</keyword>
<feature type="domain" description="ABC transporter" evidence="4">
    <location>
        <begin position="9"/>
        <end position="229"/>
    </location>
</feature>
<dbReference type="GO" id="GO:0005524">
    <property type="term" value="F:ATP binding"/>
    <property type="evidence" value="ECO:0007669"/>
    <property type="project" value="UniProtKB-KW"/>
</dbReference>
<dbReference type="SMART" id="SM00382">
    <property type="entry name" value="AAA"/>
    <property type="match status" value="1"/>
</dbReference>
<evidence type="ECO:0000256" key="1">
    <source>
        <dbReference type="ARBA" id="ARBA00022448"/>
    </source>
</evidence>
<dbReference type="Gene3D" id="3.40.50.300">
    <property type="entry name" value="P-loop containing nucleotide triphosphate hydrolases"/>
    <property type="match status" value="1"/>
</dbReference>
<accession>A0ABP8ZGB0</accession>
<reference evidence="6" key="1">
    <citation type="journal article" date="2019" name="Int. J. Syst. Evol. Microbiol.">
        <title>The Global Catalogue of Microorganisms (GCM) 10K type strain sequencing project: providing services to taxonomists for standard genome sequencing and annotation.</title>
        <authorList>
            <consortium name="The Broad Institute Genomics Platform"/>
            <consortium name="The Broad Institute Genome Sequencing Center for Infectious Disease"/>
            <person name="Wu L."/>
            <person name="Ma J."/>
        </authorList>
    </citation>
    <scope>NUCLEOTIDE SEQUENCE [LARGE SCALE GENOMIC DNA]</scope>
    <source>
        <strain evidence="6">JCM 18532</strain>
    </source>
</reference>
<evidence type="ECO:0000313" key="6">
    <source>
        <dbReference type="Proteomes" id="UP001499882"/>
    </source>
</evidence>
<dbReference type="RefSeq" id="WP_345529469.1">
    <property type="nucleotide sequence ID" value="NZ_BAABKN010000032.1"/>
</dbReference>
<comment type="caution">
    <text evidence="5">The sequence shown here is derived from an EMBL/GenBank/DDBJ whole genome shotgun (WGS) entry which is preliminary data.</text>
</comment>
<dbReference type="CDD" id="cd03255">
    <property type="entry name" value="ABC_MJ0796_LolCDE_FtsE"/>
    <property type="match status" value="1"/>
</dbReference>
<evidence type="ECO:0000256" key="2">
    <source>
        <dbReference type="ARBA" id="ARBA00022741"/>
    </source>
</evidence>
<dbReference type="InterPro" id="IPR003593">
    <property type="entry name" value="AAA+_ATPase"/>
</dbReference>
<dbReference type="Proteomes" id="UP001499882">
    <property type="component" value="Unassembled WGS sequence"/>
</dbReference>
<dbReference type="Pfam" id="PF00005">
    <property type="entry name" value="ABC_tran"/>
    <property type="match status" value="1"/>
</dbReference>
<keyword evidence="6" id="KW-1185">Reference proteome</keyword>
<dbReference type="EMBL" id="BAABKN010000032">
    <property type="protein sequence ID" value="GAA4755673.1"/>
    <property type="molecule type" value="Genomic_DNA"/>
</dbReference>
<dbReference type="PANTHER" id="PTHR24220">
    <property type="entry name" value="IMPORT ATP-BINDING PROTEIN"/>
    <property type="match status" value="1"/>
</dbReference>
<evidence type="ECO:0000256" key="3">
    <source>
        <dbReference type="ARBA" id="ARBA00022840"/>
    </source>
</evidence>
<dbReference type="InterPro" id="IPR027417">
    <property type="entry name" value="P-loop_NTPase"/>
</dbReference>
<sequence>MSDVPQDLVRLDGVCRVFGEEPDRVVAVDDVTLSFGVGELICLQGASGSGKSTLLNLVAGLDLPDSGTVTVDEELVSAMSEDHRADLRLRRVGVVFQDDNLVRELTALENVSLPLLARGLSSREARELSRAALERVGVAAVGARHPDQMSGGQRQRVGIARGLVGDRSILVADEPTGALDSANSADLFALLRELCDNAGAAVLVATHDPLAHDYATRTVTVRDGRMVES</sequence>
<keyword evidence="1" id="KW-0813">Transport</keyword>
<gene>
    <name evidence="5" type="ORF">GCM10023350_46440</name>
</gene>
<dbReference type="SUPFAM" id="SSF52540">
    <property type="entry name" value="P-loop containing nucleoside triphosphate hydrolases"/>
    <property type="match status" value="1"/>
</dbReference>
<dbReference type="InterPro" id="IPR015854">
    <property type="entry name" value="ABC_transpr_LolD-like"/>
</dbReference>
<dbReference type="InterPro" id="IPR017871">
    <property type="entry name" value="ABC_transporter-like_CS"/>
</dbReference>
<organism evidence="5 6">
    <name type="scientific">Nocardioides endophyticus</name>
    <dbReference type="NCBI Taxonomy" id="1353775"/>
    <lineage>
        <taxon>Bacteria</taxon>
        <taxon>Bacillati</taxon>
        <taxon>Actinomycetota</taxon>
        <taxon>Actinomycetes</taxon>
        <taxon>Propionibacteriales</taxon>
        <taxon>Nocardioidaceae</taxon>
        <taxon>Nocardioides</taxon>
    </lineage>
</organism>
<dbReference type="InterPro" id="IPR003439">
    <property type="entry name" value="ABC_transporter-like_ATP-bd"/>
</dbReference>
<name>A0ABP8ZGB0_9ACTN</name>
<dbReference type="InterPro" id="IPR017911">
    <property type="entry name" value="MacB-like_ATP-bd"/>
</dbReference>
<evidence type="ECO:0000259" key="4">
    <source>
        <dbReference type="PROSITE" id="PS50893"/>
    </source>
</evidence>
<keyword evidence="3 5" id="KW-0067">ATP-binding</keyword>
<dbReference type="PANTHER" id="PTHR24220:SF685">
    <property type="entry name" value="ABC TRANSPORTER RELATED"/>
    <property type="match status" value="1"/>
</dbReference>